<feature type="coiled-coil region" evidence="1">
    <location>
        <begin position="237"/>
        <end position="267"/>
    </location>
</feature>
<name>E2ZBE3_9FIRM</name>
<keyword evidence="4" id="KW-1185">Reference proteome</keyword>
<dbReference type="EMBL" id="AECS01000032">
    <property type="protein sequence ID" value="EFQ04367.1"/>
    <property type="molecule type" value="Genomic_DNA"/>
</dbReference>
<dbReference type="InterPro" id="IPR017482">
    <property type="entry name" value="Lambda-type_endonuclease"/>
</dbReference>
<organism evidence="3 4">
    <name type="scientific">Megasphaera micronuciformis F0359</name>
    <dbReference type="NCBI Taxonomy" id="706434"/>
    <lineage>
        <taxon>Bacteria</taxon>
        <taxon>Bacillati</taxon>
        <taxon>Bacillota</taxon>
        <taxon>Negativicutes</taxon>
        <taxon>Veillonellales</taxon>
        <taxon>Veillonellaceae</taxon>
        <taxon>Megasphaera</taxon>
    </lineage>
</organism>
<sequence length="321" mass="36489">FLCHICPVLLHTKLIMTVDEMKDRKAWEKLRNIGIGGSDAAIIAGMNRWKSPFRLWQEKTGQVEPEDLSDNEYIYWGNVHEAAVATRFTELTGLKVKKCGTLQSLEYPFMIANVDRLVVGENAGLECKTANGFKTKEWEGDNVPDSYYLQCQHYMAVTGCDKWYIACLIGGNHFIWKEIPRNEEDIRALIEAEESFWMNNVKGGIMPDVDGSKSCSQALTERFPGGLADDIVLPKNAETLLTEIDELQEVESRIKEQVETKKNQLKAMIGDHEVAYAGERKITWKTQAGRTTIDSKKLKTELPDIYEKYSKKGSPIRVFKI</sequence>
<evidence type="ECO:0000313" key="4">
    <source>
        <dbReference type="Proteomes" id="UP000003195"/>
    </source>
</evidence>
<accession>E2ZBE3</accession>
<evidence type="ECO:0000313" key="3">
    <source>
        <dbReference type="EMBL" id="EFQ04367.1"/>
    </source>
</evidence>
<feature type="domain" description="YqaJ viral recombinase" evidence="2">
    <location>
        <begin position="27"/>
        <end position="161"/>
    </location>
</feature>
<feature type="non-terminal residue" evidence="3">
    <location>
        <position position="1"/>
    </location>
</feature>
<evidence type="ECO:0000256" key="1">
    <source>
        <dbReference type="SAM" id="Coils"/>
    </source>
</evidence>
<dbReference type="STRING" id="706434.HMPREF9429_00770"/>
<protein>
    <submittedName>
        <fullName evidence="3">YqaJ viral recombinase family protein</fullName>
    </submittedName>
</protein>
<gene>
    <name evidence="3" type="ORF">HMPREF9429_00770</name>
</gene>
<keyword evidence="1" id="KW-0175">Coiled coil</keyword>
<dbReference type="InterPro" id="IPR011604">
    <property type="entry name" value="PDDEXK-like_dom_sf"/>
</dbReference>
<dbReference type="SUPFAM" id="SSF52980">
    <property type="entry name" value="Restriction endonuclease-like"/>
    <property type="match status" value="1"/>
</dbReference>
<dbReference type="RefSeq" id="WP_006941759.1">
    <property type="nucleotide sequence ID" value="NZ_GL538205.1"/>
</dbReference>
<dbReference type="InterPro" id="IPR051703">
    <property type="entry name" value="NF-kappa-B_Signaling_Reg"/>
</dbReference>
<dbReference type="Pfam" id="PF09588">
    <property type="entry name" value="YqaJ"/>
    <property type="match status" value="1"/>
</dbReference>
<dbReference type="InterPro" id="IPR011335">
    <property type="entry name" value="Restrct_endonuc-II-like"/>
</dbReference>
<dbReference type="PANTHER" id="PTHR46609:SF6">
    <property type="entry name" value="EXONUCLEASE, PHAGE-TYPE_RECB, C-TERMINAL DOMAIN-CONTAINING PROTEIN-RELATED"/>
    <property type="match status" value="1"/>
</dbReference>
<dbReference type="PANTHER" id="PTHR46609">
    <property type="entry name" value="EXONUCLEASE, PHAGE-TYPE/RECB, C-TERMINAL DOMAIN-CONTAINING PROTEIN"/>
    <property type="match status" value="1"/>
</dbReference>
<reference evidence="3 4" key="1">
    <citation type="submission" date="2010-08" db="EMBL/GenBank/DDBJ databases">
        <authorList>
            <person name="Weinstock G."/>
            <person name="Sodergren E."/>
            <person name="Clifton S."/>
            <person name="Fulton L."/>
            <person name="Fulton B."/>
            <person name="Courtney L."/>
            <person name="Fronick C."/>
            <person name="Harrison M."/>
            <person name="Strong C."/>
            <person name="Farmer C."/>
            <person name="Delahaunty K."/>
            <person name="Markovic C."/>
            <person name="Hall O."/>
            <person name="Minx P."/>
            <person name="Tomlinson C."/>
            <person name="Mitreva M."/>
            <person name="Hou S."/>
            <person name="Chen J."/>
            <person name="Wollam A."/>
            <person name="Pepin K.H."/>
            <person name="Johnson M."/>
            <person name="Bhonagiri V."/>
            <person name="Zhang X."/>
            <person name="Suruliraj S."/>
            <person name="Warren W."/>
            <person name="Chinwalla A."/>
            <person name="Mardis E.R."/>
            <person name="Wilson R.K."/>
        </authorList>
    </citation>
    <scope>NUCLEOTIDE SEQUENCE [LARGE SCALE GENOMIC DNA]</scope>
    <source>
        <strain evidence="3 4">F0359</strain>
    </source>
</reference>
<dbReference type="AlphaFoldDB" id="E2ZBE3"/>
<dbReference type="Proteomes" id="UP000003195">
    <property type="component" value="Unassembled WGS sequence"/>
</dbReference>
<dbReference type="HOGENOM" id="CLU_049574_1_1_9"/>
<dbReference type="eggNOG" id="COG5377">
    <property type="taxonomic scope" value="Bacteria"/>
</dbReference>
<proteinExistence type="predicted"/>
<dbReference type="InterPro" id="IPR019080">
    <property type="entry name" value="YqaJ_viral_recombinase"/>
</dbReference>
<evidence type="ECO:0000259" key="2">
    <source>
        <dbReference type="Pfam" id="PF09588"/>
    </source>
</evidence>
<dbReference type="NCBIfam" id="TIGR03033">
    <property type="entry name" value="phage_rel_nuc"/>
    <property type="match status" value="1"/>
</dbReference>
<dbReference type="Gene3D" id="3.90.320.10">
    <property type="match status" value="1"/>
</dbReference>
<comment type="caution">
    <text evidence="3">The sequence shown here is derived from an EMBL/GenBank/DDBJ whole genome shotgun (WGS) entry which is preliminary data.</text>
</comment>